<dbReference type="AlphaFoldDB" id="A0A9D1E8A7"/>
<evidence type="ECO:0000313" key="2">
    <source>
        <dbReference type="Proteomes" id="UP000823912"/>
    </source>
</evidence>
<comment type="caution">
    <text evidence="1">The sequence shown here is derived from an EMBL/GenBank/DDBJ whole genome shotgun (WGS) entry which is preliminary data.</text>
</comment>
<reference evidence="1" key="1">
    <citation type="submission" date="2020-10" db="EMBL/GenBank/DDBJ databases">
        <authorList>
            <person name="Gilroy R."/>
        </authorList>
    </citation>
    <scope>NUCLEOTIDE SEQUENCE</scope>
    <source>
        <strain evidence="1">ChiSjej5B23-6657</strain>
    </source>
</reference>
<protein>
    <submittedName>
        <fullName evidence="1">Uncharacterized protein</fullName>
    </submittedName>
</protein>
<reference evidence="1" key="2">
    <citation type="journal article" date="2021" name="PeerJ">
        <title>Extensive microbial diversity within the chicken gut microbiome revealed by metagenomics and culture.</title>
        <authorList>
            <person name="Gilroy R."/>
            <person name="Ravi A."/>
            <person name="Getino M."/>
            <person name="Pursley I."/>
            <person name="Horton D.L."/>
            <person name="Alikhan N.F."/>
            <person name="Baker D."/>
            <person name="Gharbi K."/>
            <person name="Hall N."/>
            <person name="Watson M."/>
            <person name="Adriaenssens E.M."/>
            <person name="Foster-Nyarko E."/>
            <person name="Jarju S."/>
            <person name="Secka A."/>
            <person name="Antonio M."/>
            <person name="Oren A."/>
            <person name="Chaudhuri R.R."/>
            <person name="La Ragione R."/>
            <person name="Hildebrand F."/>
            <person name="Pallen M.J."/>
        </authorList>
    </citation>
    <scope>NUCLEOTIDE SEQUENCE</scope>
    <source>
        <strain evidence="1">ChiSjej5B23-6657</strain>
    </source>
</reference>
<name>A0A9D1E8A7_9FIRM</name>
<dbReference type="Proteomes" id="UP000823912">
    <property type="component" value="Unassembled WGS sequence"/>
</dbReference>
<sequence>MQKIRSGQSFLYRKEGLNCTVIDVSITRKVSGAILNRALLKALERYPYLVSKLVEKDGDFYIADNHVHSMTVHRNRKLLPLGSMANTYHLMEVAYYGEHIYVSFHHGLCDGGGIKPFGERYEVGTYEDPQVIKDGFALPEYSDQMEDEDYRTEIEIDAGDYMTFAKKVNATPAILLSCLFSKAIYRCNPQLDKPIVCSMATDMRRELGILHTHKNCVRSMYLPFTAKDEIDDVLFDSMTVNSYVVSYLGKFELGECDSLVDGIHFYSGGIKGITINMAATGKKFCITFIQNIETEKYVSMFLDLLRENGIRYQAGERIRFSTTKDRTQKTAGHQAERFQIR</sequence>
<organism evidence="1 2">
    <name type="scientific">Candidatus Pullilachnospira gallistercoris</name>
    <dbReference type="NCBI Taxonomy" id="2840911"/>
    <lineage>
        <taxon>Bacteria</taxon>
        <taxon>Bacillati</taxon>
        <taxon>Bacillota</taxon>
        <taxon>Clostridia</taxon>
        <taxon>Lachnospirales</taxon>
        <taxon>Lachnospiraceae</taxon>
        <taxon>Lachnospiraceae incertae sedis</taxon>
        <taxon>Candidatus Pullilachnospira</taxon>
    </lineage>
</organism>
<proteinExistence type="predicted"/>
<accession>A0A9D1E8A7</accession>
<evidence type="ECO:0000313" key="1">
    <source>
        <dbReference type="EMBL" id="HIR69831.1"/>
    </source>
</evidence>
<gene>
    <name evidence="1" type="ORF">IAA55_00950</name>
</gene>
<dbReference type="EMBL" id="DVHM01000015">
    <property type="protein sequence ID" value="HIR69831.1"/>
    <property type="molecule type" value="Genomic_DNA"/>
</dbReference>